<gene>
    <name evidence="3" type="ORF">GA0070612_4124</name>
</gene>
<proteinExistence type="predicted"/>
<dbReference type="SUPFAM" id="SSF51905">
    <property type="entry name" value="FAD/NAD(P)-binding domain"/>
    <property type="match status" value="1"/>
</dbReference>
<evidence type="ECO:0000259" key="2">
    <source>
        <dbReference type="Pfam" id="PF01266"/>
    </source>
</evidence>
<dbReference type="Gene3D" id="3.50.50.60">
    <property type="entry name" value="FAD/NAD(P)-binding domain"/>
    <property type="match status" value="1"/>
</dbReference>
<reference evidence="4" key="1">
    <citation type="submission" date="2016-06" db="EMBL/GenBank/DDBJ databases">
        <authorList>
            <person name="Varghese N."/>
            <person name="Submissions Spin"/>
        </authorList>
    </citation>
    <scope>NUCLEOTIDE SEQUENCE [LARGE SCALE GENOMIC DNA]</scope>
    <source>
        <strain evidence="4">DSM 45160</strain>
    </source>
</reference>
<feature type="region of interest" description="Disordered" evidence="1">
    <location>
        <begin position="41"/>
        <end position="78"/>
    </location>
</feature>
<dbReference type="Proteomes" id="UP000198224">
    <property type="component" value="Chromosome I"/>
</dbReference>
<evidence type="ECO:0000313" key="4">
    <source>
        <dbReference type="Proteomes" id="UP000198224"/>
    </source>
</evidence>
<accession>A0A1C4XZH5</accession>
<evidence type="ECO:0000313" key="3">
    <source>
        <dbReference type="EMBL" id="SCF13873.1"/>
    </source>
</evidence>
<name>A0A1C4XZH5_9ACTN</name>
<dbReference type="AlphaFoldDB" id="A0A1C4XZH5"/>
<feature type="domain" description="FAD dependent oxidoreductase" evidence="2">
    <location>
        <begin position="2"/>
        <end position="32"/>
    </location>
</feature>
<dbReference type="Pfam" id="PF01266">
    <property type="entry name" value="DAO"/>
    <property type="match status" value="1"/>
</dbReference>
<keyword evidence="4" id="KW-1185">Reference proteome</keyword>
<dbReference type="InterPro" id="IPR036188">
    <property type="entry name" value="FAD/NAD-bd_sf"/>
</dbReference>
<sequence>MIVGGGIGGLSAALALHRHGWRVTVLERAAELREVGAGLGRTAEHGPLRGLETPGGLSRPLGTVVGASPGRARVSPGRQLTVGVPTLQGI</sequence>
<dbReference type="InterPro" id="IPR006076">
    <property type="entry name" value="FAD-dep_OxRdtase"/>
</dbReference>
<organism evidence="3 4">
    <name type="scientific">Micromonospora chokoriensis</name>
    <dbReference type="NCBI Taxonomy" id="356851"/>
    <lineage>
        <taxon>Bacteria</taxon>
        <taxon>Bacillati</taxon>
        <taxon>Actinomycetota</taxon>
        <taxon>Actinomycetes</taxon>
        <taxon>Micromonosporales</taxon>
        <taxon>Micromonosporaceae</taxon>
        <taxon>Micromonospora</taxon>
    </lineage>
</organism>
<dbReference type="EMBL" id="LT607409">
    <property type="protein sequence ID" value="SCF13873.1"/>
    <property type="molecule type" value="Genomic_DNA"/>
</dbReference>
<evidence type="ECO:0000256" key="1">
    <source>
        <dbReference type="SAM" id="MobiDB-lite"/>
    </source>
</evidence>
<dbReference type="RefSeq" id="WP_231924270.1">
    <property type="nucleotide sequence ID" value="NZ_LT607409.1"/>
</dbReference>
<protein>
    <submittedName>
        <fullName evidence="3">NAD(P)-binding Rossmann-like domain-containing protein</fullName>
    </submittedName>
</protein>